<keyword evidence="3" id="KW-1185">Reference proteome</keyword>
<dbReference type="PANTHER" id="PTHR43792:SF1">
    <property type="entry name" value="N-ACETYLTRANSFERASE DOMAIN-CONTAINING PROTEIN"/>
    <property type="match status" value="1"/>
</dbReference>
<dbReference type="Pfam" id="PF13302">
    <property type="entry name" value="Acetyltransf_3"/>
    <property type="match status" value="1"/>
</dbReference>
<gene>
    <name evidence="2" type="ORF">RQP53_15295</name>
</gene>
<reference evidence="2" key="1">
    <citation type="submission" date="2023-09" db="EMBL/GenBank/DDBJ databases">
        <title>Paucibacter sp. APW11 Genome sequencing and assembly.</title>
        <authorList>
            <person name="Kim I."/>
        </authorList>
    </citation>
    <scope>NUCLEOTIDE SEQUENCE</scope>
    <source>
        <strain evidence="2">APW11</strain>
    </source>
</reference>
<dbReference type="EMBL" id="JAVXZY010000006">
    <property type="protein sequence ID" value="MDT9000639.1"/>
    <property type="molecule type" value="Genomic_DNA"/>
</dbReference>
<accession>A0ABU3PDG3</accession>
<dbReference type="SUPFAM" id="SSF55729">
    <property type="entry name" value="Acyl-CoA N-acyltransferases (Nat)"/>
    <property type="match status" value="1"/>
</dbReference>
<dbReference type="InterPro" id="IPR000182">
    <property type="entry name" value="GNAT_dom"/>
</dbReference>
<sequence>MTILHTARLRLEPFTDSHLDGLNAMNSDPEVMRYLSGKPETREETQAVIERVKARWAELGYSWWSFFELASGELIGAGCVQHLGRDQANPLELGWRLRRDKWHQGFALEAAEAMATFAFNTLQAPRVQAVCKPDNAASAKVMTRLGMHYIGRQTWYDSEVAVYEIARGDWQVHSESQGAT</sequence>
<protein>
    <submittedName>
        <fullName evidence="2">GNAT family N-acetyltransferase</fullName>
    </submittedName>
</protein>
<evidence type="ECO:0000313" key="3">
    <source>
        <dbReference type="Proteomes" id="UP001246372"/>
    </source>
</evidence>
<dbReference type="InterPro" id="IPR051531">
    <property type="entry name" value="N-acetyltransferase"/>
</dbReference>
<comment type="caution">
    <text evidence="2">The sequence shown here is derived from an EMBL/GenBank/DDBJ whole genome shotgun (WGS) entry which is preliminary data.</text>
</comment>
<dbReference type="PROSITE" id="PS51186">
    <property type="entry name" value="GNAT"/>
    <property type="match status" value="1"/>
</dbReference>
<dbReference type="RefSeq" id="WP_315651408.1">
    <property type="nucleotide sequence ID" value="NZ_JAVXZY010000006.1"/>
</dbReference>
<dbReference type="InterPro" id="IPR016181">
    <property type="entry name" value="Acyl_CoA_acyltransferase"/>
</dbReference>
<dbReference type="Proteomes" id="UP001246372">
    <property type="component" value="Unassembled WGS sequence"/>
</dbReference>
<name>A0ABU3PDG3_9BURK</name>
<dbReference type="Gene3D" id="3.40.630.30">
    <property type="match status" value="1"/>
</dbReference>
<proteinExistence type="predicted"/>
<evidence type="ECO:0000259" key="1">
    <source>
        <dbReference type="PROSITE" id="PS51186"/>
    </source>
</evidence>
<dbReference type="PANTHER" id="PTHR43792">
    <property type="entry name" value="GNAT FAMILY, PUTATIVE (AFU_ORTHOLOGUE AFUA_3G00765)-RELATED-RELATED"/>
    <property type="match status" value="1"/>
</dbReference>
<feature type="domain" description="N-acetyltransferase" evidence="1">
    <location>
        <begin position="9"/>
        <end position="169"/>
    </location>
</feature>
<organism evidence="2 3">
    <name type="scientific">Roseateles aquae</name>
    <dbReference type="NCBI Taxonomy" id="3077235"/>
    <lineage>
        <taxon>Bacteria</taxon>
        <taxon>Pseudomonadati</taxon>
        <taxon>Pseudomonadota</taxon>
        <taxon>Betaproteobacteria</taxon>
        <taxon>Burkholderiales</taxon>
        <taxon>Sphaerotilaceae</taxon>
        <taxon>Roseateles</taxon>
    </lineage>
</organism>
<evidence type="ECO:0000313" key="2">
    <source>
        <dbReference type="EMBL" id="MDT9000639.1"/>
    </source>
</evidence>